<evidence type="ECO:0000256" key="5">
    <source>
        <dbReference type="SAM" id="MobiDB-lite"/>
    </source>
</evidence>
<accession>A0ABS2ADE9</accession>
<dbReference type="PANTHER" id="PTHR10584:SF166">
    <property type="entry name" value="RIBOKINASE"/>
    <property type="match status" value="1"/>
</dbReference>
<keyword evidence="8" id="KW-1185">Reference proteome</keyword>
<comment type="caution">
    <text evidence="7">The sequence shown here is derived from an EMBL/GenBank/DDBJ whole genome shotgun (WGS) entry which is preliminary data.</text>
</comment>
<dbReference type="InterPro" id="IPR002139">
    <property type="entry name" value="Ribo/fructo_kinase"/>
</dbReference>
<dbReference type="InterPro" id="IPR029056">
    <property type="entry name" value="Ribokinase-like"/>
</dbReference>
<sequence length="305" mass="31693">MLSVGELSSQVSHSRECRTNSRSAGIPRPVTAPSAAVIGQFARDLVLTVDRLPERGSSAAAGRRLEQLGGKGANQAVALAQLGVRPFLIAVAGDDPMGGELLAQAESDGIDVRGVVRRPGEPTALIVEILEPDGTYRYVEHLPSLLTEADVLSARETIAAADAVLIQLQQPVEATLAAARIGREAGRLVVLDGEIKDKSVFPYADVVRADERESGGLGEDVLDSGPRLLAIAQEDGNLFVWKGGRVKIPLGDAEVVDTTGGGDSFVAALTAALLAGGSYEEAAHRASAASGSTVQHVGGRPELNR</sequence>
<evidence type="ECO:0000313" key="7">
    <source>
        <dbReference type="EMBL" id="MBM2617838.1"/>
    </source>
</evidence>
<dbReference type="EMBL" id="JAENHP010000005">
    <property type="protein sequence ID" value="MBM2617838.1"/>
    <property type="molecule type" value="Genomic_DNA"/>
</dbReference>
<dbReference type="PRINTS" id="PR00990">
    <property type="entry name" value="RIBOKINASE"/>
</dbReference>
<evidence type="ECO:0000256" key="3">
    <source>
        <dbReference type="ARBA" id="ARBA00022777"/>
    </source>
</evidence>
<feature type="region of interest" description="Disordered" evidence="5">
    <location>
        <begin position="286"/>
        <end position="305"/>
    </location>
</feature>
<organism evidence="7 8">
    <name type="scientific">Paractinoplanes ovalisporus</name>
    <dbReference type="NCBI Taxonomy" id="2810368"/>
    <lineage>
        <taxon>Bacteria</taxon>
        <taxon>Bacillati</taxon>
        <taxon>Actinomycetota</taxon>
        <taxon>Actinomycetes</taxon>
        <taxon>Micromonosporales</taxon>
        <taxon>Micromonosporaceae</taxon>
        <taxon>Paractinoplanes</taxon>
    </lineage>
</organism>
<dbReference type="SUPFAM" id="SSF53613">
    <property type="entry name" value="Ribokinase-like"/>
    <property type="match status" value="1"/>
</dbReference>
<dbReference type="InterPro" id="IPR002173">
    <property type="entry name" value="Carboh/pur_kinase_PfkB_CS"/>
</dbReference>
<comment type="similarity">
    <text evidence="1 4">Belongs to the carbohydrate kinase PfkB family.</text>
</comment>
<dbReference type="PROSITE" id="PS00584">
    <property type="entry name" value="PFKB_KINASES_2"/>
    <property type="match status" value="1"/>
</dbReference>
<keyword evidence="3 4" id="KW-0418">Kinase</keyword>
<dbReference type="PROSITE" id="PS00583">
    <property type="entry name" value="PFKB_KINASES_1"/>
    <property type="match status" value="1"/>
</dbReference>
<reference evidence="7 8" key="1">
    <citation type="submission" date="2021-01" db="EMBL/GenBank/DDBJ databases">
        <title>Actinoplanes sp. nov. LDG1-06 isolated from lichen.</title>
        <authorList>
            <person name="Saeng-In P."/>
            <person name="Phongsopitanun W."/>
            <person name="Kanchanasin P."/>
            <person name="Yuki M."/>
            <person name="Kudo T."/>
            <person name="Ohkuma M."/>
            <person name="Tanasupawat S."/>
        </authorList>
    </citation>
    <scope>NUCLEOTIDE SEQUENCE [LARGE SCALE GENOMIC DNA]</scope>
    <source>
        <strain evidence="7 8">LDG1-06</strain>
    </source>
</reference>
<dbReference type="Pfam" id="PF00294">
    <property type="entry name" value="PfkB"/>
    <property type="match status" value="1"/>
</dbReference>
<name>A0ABS2ADE9_9ACTN</name>
<dbReference type="Proteomes" id="UP000632138">
    <property type="component" value="Unassembled WGS sequence"/>
</dbReference>
<dbReference type="InterPro" id="IPR011611">
    <property type="entry name" value="PfkB_dom"/>
</dbReference>
<evidence type="ECO:0000259" key="6">
    <source>
        <dbReference type="Pfam" id="PF00294"/>
    </source>
</evidence>
<evidence type="ECO:0000256" key="2">
    <source>
        <dbReference type="ARBA" id="ARBA00022679"/>
    </source>
</evidence>
<dbReference type="Gene3D" id="3.40.1190.20">
    <property type="match status" value="1"/>
</dbReference>
<proteinExistence type="inferred from homology"/>
<protein>
    <submittedName>
        <fullName evidence="7">Carbohydrate kinase</fullName>
    </submittedName>
</protein>
<gene>
    <name evidence="7" type="ORF">JIG36_19970</name>
</gene>
<dbReference type="GO" id="GO:0016301">
    <property type="term" value="F:kinase activity"/>
    <property type="evidence" value="ECO:0007669"/>
    <property type="project" value="UniProtKB-KW"/>
</dbReference>
<dbReference type="PANTHER" id="PTHR10584">
    <property type="entry name" value="SUGAR KINASE"/>
    <property type="match status" value="1"/>
</dbReference>
<feature type="region of interest" description="Disordered" evidence="5">
    <location>
        <begin position="1"/>
        <end position="28"/>
    </location>
</feature>
<evidence type="ECO:0000313" key="8">
    <source>
        <dbReference type="Proteomes" id="UP000632138"/>
    </source>
</evidence>
<evidence type="ECO:0000256" key="4">
    <source>
        <dbReference type="RuleBase" id="RU003704"/>
    </source>
</evidence>
<keyword evidence="2 4" id="KW-0808">Transferase</keyword>
<feature type="domain" description="Carbohydrate kinase PfkB" evidence="6">
    <location>
        <begin position="34"/>
        <end position="300"/>
    </location>
</feature>
<evidence type="ECO:0000256" key="1">
    <source>
        <dbReference type="ARBA" id="ARBA00010688"/>
    </source>
</evidence>
<feature type="compositionally biased region" description="Polar residues" evidence="5">
    <location>
        <begin position="1"/>
        <end position="12"/>
    </location>
</feature>